<proteinExistence type="predicted"/>
<dbReference type="OrthoDB" id="568465at2"/>
<dbReference type="EMBL" id="CP034550">
    <property type="protein sequence ID" value="QFZ20644.1"/>
    <property type="molecule type" value="Genomic_DNA"/>
</dbReference>
<protein>
    <submittedName>
        <fullName evidence="1">Uncharacterized protein</fullName>
    </submittedName>
</protein>
<sequence>MMVVDRVEPGMDRHVLPVGERGHRDGDRGSEVVLDREGFLEIPSGPGSWFHDGPVPISVADLVGSSGSFVLLASGGVGKTTVLDALRLQEDGAIAVDLSLFDKSGMHHALAAAVERSGPVYLDGLDVVAGDVREVFRIIEHHMTRPEAHRVRWRLACRPAVWDASLADALARSLPDFRELRLLPLTRHAAASLASRVGVSEDFLGAVARARLGLLAASAMRLEAAAKQWRETGKLPESHVQAVQYEVEQLLTEANPGVAQTLAVDRRLRIAMRLAAMSIFGRIHRFARHLLPESPGRRYLGSLPSDPEPDEPGTPISQAELEEVIGTALFEWAPDHAVMFRHQQYAEYLAAQYVATRRTSRRQLRQLLGARSDGRVPGFLTGVLAWLATFAPDLVDDLIAANALALVRTGVEIPSDDVRAAVAAVLLAQAAESDIDHDWALDLGVVAHPGLSGQLRGYLEAGLRHDVQVWWVGRLAEDGKCSDLAEALLAVALDKRWAPRARRPIVLAIASFGMDPVTHRLAPLLRLEPADDPDDDLLAGGIDALYPRLMVTEDLLDVLRPRRNSDLVGSYLVLLGRLADRINPHDLPTVLDWATRQVPAGEYAYGQLIPRLVQAAWPHVESTATISRLACLLAAVISDGRWTPWNRHEQPPWRDGPTEQRRQLAALVAEHLDMTYTDKLYTLGLLGNGDLTWLITAMPAVSPKAQKVLAYCVPELLDSPDARTADLILSLPTDHPAYESTRHLRGHIDLESPGARRFRKSQQLQADIDRHRDQLRDDQRRRLVEAIDTAVTDLNAWWRIVDLLAANDDSHRGADVRADLTERPGWALLERRQQQAILELGTQYVRTRQARLPAGHGVERITLPEVMPDWAAVYLLATLAQHQPGALQSLEGQVWHSWAPAIIAAWGSGDNEDRALRAQLIESAPHNARTALAEAALERLDAYQAQQRSFTRRDTYEHLLPELAADITRRLVSGHYDGKLAADLLALLINHSPDLARTLCRQLRSHHNPAIARLARRGQATLDPDNVVDELTTSDTSSDQLPDLLRPLDITALDDTRLHHLARLLLDRYPYGHDPDFLSEHYSPDSVYSVRDRVLVQLSSRGREDVLASLRRDRPDPDRGVLSAHLRRARDHAPGLTYTPIDPRELLKLLGRADARLVRTADDLLDVLLENLHELQHQISHGAFRDLWNLGKDPSPKAEDDISDWIQRNLAPRLTTTLIEREPQAHRVKARGTGTRMDLTVATTTTTQPSSTARIIIEAKLVNHGELLTALPQQLVLRYLIPTGTRHGVYLVYWVDPVWHPAGWTGRVQHDAAALRQTLSEQAAEVASDLVVHPFILDITPPYPRAPR</sequence>
<gene>
    <name evidence="1" type="ORF">EKG83_27445</name>
</gene>
<evidence type="ECO:0000313" key="2">
    <source>
        <dbReference type="Proteomes" id="UP000325787"/>
    </source>
</evidence>
<dbReference type="KEGG" id="ssyi:EKG83_27445"/>
<organism evidence="1 2">
    <name type="scientific">Saccharothrix syringae</name>
    <name type="common">Nocardiopsis syringae</name>
    <dbReference type="NCBI Taxonomy" id="103733"/>
    <lineage>
        <taxon>Bacteria</taxon>
        <taxon>Bacillati</taxon>
        <taxon>Actinomycetota</taxon>
        <taxon>Actinomycetes</taxon>
        <taxon>Pseudonocardiales</taxon>
        <taxon>Pseudonocardiaceae</taxon>
        <taxon>Saccharothrix</taxon>
    </lineage>
</organism>
<dbReference type="Proteomes" id="UP000325787">
    <property type="component" value="Chromosome"/>
</dbReference>
<keyword evidence="2" id="KW-1185">Reference proteome</keyword>
<name>A0A5Q0H425_SACSY</name>
<reference evidence="2" key="1">
    <citation type="journal article" date="2021" name="Curr. Microbiol.">
        <title>Complete genome of nocamycin-producing strain Saccharothrix syringae NRRL B-16468 reveals the biosynthetic potential for secondary metabolites.</title>
        <authorList>
            <person name="Mo X."/>
            <person name="Yang S."/>
        </authorList>
    </citation>
    <scope>NUCLEOTIDE SEQUENCE [LARGE SCALE GENOMIC DNA]</scope>
    <source>
        <strain evidence="2">ATCC 51364 / DSM 43886 / JCM 6844 / KCTC 9398 / NBRC 14523 / NRRL B-16468 / INA 2240</strain>
    </source>
</reference>
<dbReference type="RefSeq" id="WP_033428948.1">
    <property type="nucleotide sequence ID" value="NZ_CP034550.1"/>
</dbReference>
<evidence type="ECO:0000313" key="1">
    <source>
        <dbReference type="EMBL" id="QFZ20644.1"/>
    </source>
</evidence>
<accession>A0A5Q0H425</accession>